<sequence length="85" mass="8934">MKKFLIATSALVCLMGAPLAAQAATSSSQSSSEMPKASKHATVRHHTAQRHTTPRHHTAMNKKNVSCPPGSENPACQPSSTGAIR</sequence>
<feature type="compositionally biased region" description="Basic residues" evidence="1">
    <location>
        <begin position="37"/>
        <end position="60"/>
    </location>
</feature>
<keyword evidence="4" id="KW-1185">Reference proteome</keyword>
<feature type="compositionally biased region" description="Polar residues" evidence="1">
    <location>
        <begin position="74"/>
        <end position="85"/>
    </location>
</feature>
<reference evidence="3 4" key="1">
    <citation type="submission" date="2018-07" db="EMBL/GenBank/DDBJ databases">
        <title>Genomic Encyclopedia of Type Strains, Phase IV (KMG-IV): sequencing the most valuable type-strain genomes for metagenomic binning, comparative biology and taxonomic classification.</title>
        <authorList>
            <person name="Goeker M."/>
        </authorList>
    </citation>
    <scope>NUCLEOTIDE SEQUENCE [LARGE SCALE GENOMIC DNA]</scope>
    <source>
        <strain evidence="3 4">DSM 14364</strain>
    </source>
</reference>
<feature type="compositionally biased region" description="Low complexity" evidence="1">
    <location>
        <begin position="22"/>
        <end position="32"/>
    </location>
</feature>
<accession>A0A370HN86</accession>
<dbReference type="EMBL" id="QQBB01000006">
    <property type="protein sequence ID" value="RDI57969.1"/>
    <property type="molecule type" value="Genomic_DNA"/>
</dbReference>
<comment type="caution">
    <text evidence="3">The sequence shown here is derived from an EMBL/GenBank/DDBJ whole genome shotgun (WGS) entry which is preliminary data.</text>
</comment>
<organism evidence="3 4">
    <name type="scientific">Microvirga subterranea</name>
    <dbReference type="NCBI Taxonomy" id="186651"/>
    <lineage>
        <taxon>Bacteria</taxon>
        <taxon>Pseudomonadati</taxon>
        <taxon>Pseudomonadota</taxon>
        <taxon>Alphaproteobacteria</taxon>
        <taxon>Hyphomicrobiales</taxon>
        <taxon>Methylobacteriaceae</taxon>
        <taxon>Microvirga</taxon>
    </lineage>
</organism>
<feature type="region of interest" description="Disordered" evidence="1">
    <location>
        <begin position="22"/>
        <end position="85"/>
    </location>
</feature>
<feature type="signal peptide" evidence="2">
    <location>
        <begin position="1"/>
        <end position="23"/>
    </location>
</feature>
<evidence type="ECO:0000313" key="4">
    <source>
        <dbReference type="Proteomes" id="UP000254925"/>
    </source>
</evidence>
<dbReference type="Proteomes" id="UP000254925">
    <property type="component" value="Unassembled WGS sequence"/>
</dbReference>
<evidence type="ECO:0000313" key="3">
    <source>
        <dbReference type="EMBL" id="RDI57969.1"/>
    </source>
</evidence>
<proteinExistence type="predicted"/>
<name>A0A370HN86_9HYPH</name>
<feature type="chain" id="PRO_5016570970" evidence="2">
    <location>
        <begin position="24"/>
        <end position="85"/>
    </location>
</feature>
<evidence type="ECO:0000256" key="1">
    <source>
        <dbReference type="SAM" id="MobiDB-lite"/>
    </source>
</evidence>
<keyword evidence="2" id="KW-0732">Signal</keyword>
<evidence type="ECO:0000256" key="2">
    <source>
        <dbReference type="SAM" id="SignalP"/>
    </source>
</evidence>
<protein>
    <submittedName>
        <fullName evidence="3">Uncharacterized protein</fullName>
    </submittedName>
</protein>
<gene>
    <name evidence="3" type="ORF">DES45_106283</name>
</gene>
<dbReference type="AlphaFoldDB" id="A0A370HN86"/>